<dbReference type="EMBL" id="BNJQ01000006">
    <property type="protein sequence ID" value="GHP03658.1"/>
    <property type="molecule type" value="Genomic_DNA"/>
</dbReference>
<reference evidence="1" key="1">
    <citation type="submission" date="2020-10" db="EMBL/GenBank/DDBJ databases">
        <title>Unveiling of a novel bifunctional photoreceptor, Dualchrome1, isolated from a cosmopolitan green alga.</title>
        <authorList>
            <person name="Suzuki S."/>
            <person name="Kawachi M."/>
        </authorList>
    </citation>
    <scope>NUCLEOTIDE SEQUENCE</scope>
    <source>
        <strain evidence="1">NIES 2893</strain>
    </source>
</reference>
<sequence length="125" mass="13046">MKPVEPRRENAPDRFHRMIAAGKWQLATCSGWCISSLLVGTLLLSGSALSLAQEDVPSFVPTSDSSAEAKQKLAGNILVKFKTKGGIAASAANAALSTILSAAGLEEIDAGMFPSTGLSLLRMEV</sequence>
<name>A0A830HA88_9CHLO</name>
<dbReference type="AlphaFoldDB" id="A0A830HA88"/>
<evidence type="ECO:0000313" key="2">
    <source>
        <dbReference type="Proteomes" id="UP000660262"/>
    </source>
</evidence>
<gene>
    <name evidence="1" type="ORF">PPROV_000241300</name>
</gene>
<protein>
    <submittedName>
        <fullName evidence="1">Uncharacterized protein</fullName>
    </submittedName>
</protein>
<accession>A0A830HA88</accession>
<organism evidence="1 2">
    <name type="scientific">Pycnococcus provasolii</name>
    <dbReference type="NCBI Taxonomy" id="41880"/>
    <lineage>
        <taxon>Eukaryota</taxon>
        <taxon>Viridiplantae</taxon>
        <taxon>Chlorophyta</taxon>
        <taxon>Pseudoscourfieldiophyceae</taxon>
        <taxon>Pseudoscourfieldiales</taxon>
        <taxon>Pycnococcaceae</taxon>
        <taxon>Pycnococcus</taxon>
    </lineage>
</organism>
<evidence type="ECO:0000313" key="1">
    <source>
        <dbReference type="EMBL" id="GHP03658.1"/>
    </source>
</evidence>
<proteinExistence type="predicted"/>
<comment type="caution">
    <text evidence="1">The sequence shown here is derived from an EMBL/GenBank/DDBJ whole genome shotgun (WGS) entry which is preliminary data.</text>
</comment>
<dbReference type="Proteomes" id="UP000660262">
    <property type="component" value="Unassembled WGS sequence"/>
</dbReference>
<keyword evidence="2" id="KW-1185">Reference proteome</keyword>